<gene>
    <name evidence="1" type="ORF">PRZ48_001804</name>
</gene>
<comment type="caution">
    <text evidence="1">The sequence shown here is derived from an EMBL/GenBank/DDBJ whole genome shotgun (WGS) entry which is preliminary data.</text>
</comment>
<name>A0ABR0F2H4_ZASCE</name>
<reference evidence="1 2" key="1">
    <citation type="journal article" date="2023" name="G3 (Bethesda)">
        <title>A chromosome-level genome assembly of Zasmidium syzygii isolated from banana leaves.</title>
        <authorList>
            <person name="van Westerhoven A.C."/>
            <person name="Mehrabi R."/>
            <person name="Talebi R."/>
            <person name="Steentjes M.B.F."/>
            <person name="Corcolon B."/>
            <person name="Chong P.A."/>
            <person name="Kema G.H.J."/>
            <person name="Seidl M.F."/>
        </authorList>
    </citation>
    <scope>NUCLEOTIDE SEQUENCE [LARGE SCALE GENOMIC DNA]</scope>
    <source>
        <strain evidence="1 2">P124</strain>
    </source>
</reference>
<keyword evidence="2" id="KW-1185">Reference proteome</keyword>
<evidence type="ECO:0000313" key="2">
    <source>
        <dbReference type="Proteomes" id="UP001305779"/>
    </source>
</evidence>
<sequence length="214" mass="24119">MPFSEWEGMKIPDLKAECRKRGINVHYKDTMKMLKDRLETDSRTKTANMGGFFAKRETRASAKVEATKRKTDDGDQRKELQDFQIALHESMEAVHRWPFPACDVIFTAAEDDGSPIQILGRIMKNLLKKINEEKVAYLAAHHGYSSHGAFFLTGFDVESEEEEEEEEDDWKVFSSDVCDDDFDNIDVIAAGTLIAAVEDDGANAAGLLMDAMED</sequence>
<protein>
    <submittedName>
        <fullName evidence="1">Uncharacterized protein</fullName>
    </submittedName>
</protein>
<dbReference type="EMBL" id="JAXOVC010000001">
    <property type="protein sequence ID" value="KAK4508067.1"/>
    <property type="molecule type" value="Genomic_DNA"/>
</dbReference>
<dbReference type="Proteomes" id="UP001305779">
    <property type="component" value="Unassembled WGS sequence"/>
</dbReference>
<proteinExistence type="predicted"/>
<accession>A0ABR0F2H4</accession>
<organism evidence="1 2">
    <name type="scientific">Zasmidium cellare</name>
    <name type="common">Wine cellar mold</name>
    <name type="synonym">Racodium cellare</name>
    <dbReference type="NCBI Taxonomy" id="395010"/>
    <lineage>
        <taxon>Eukaryota</taxon>
        <taxon>Fungi</taxon>
        <taxon>Dikarya</taxon>
        <taxon>Ascomycota</taxon>
        <taxon>Pezizomycotina</taxon>
        <taxon>Dothideomycetes</taxon>
        <taxon>Dothideomycetidae</taxon>
        <taxon>Mycosphaerellales</taxon>
        <taxon>Mycosphaerellaceae</taxon>
        <taxon>Zasmidium</taxon>
    </lineage>
</organism>
<evidence type="ECO:0000313" key="1">
    <source>
        <dbReference type="EMBL" id="KAK4508067.1"/>
    </source>
</evidence>